<evidence type="ECO:0000259" key="4">
    <source>
        <dbReference type="Pfam" id="PF12804"/>
    </source>
</evidence>
<evidence type="ECO:0000256" key="1">
    <source>
        <dbReference type="ARBA" id="ARBA00022679"/>
    </source>
</evidence>
<gene>
    <name evidence="5" type="ORF">I4W93_001815</name>
</gene>
<dbReference type="SUPFAM" id="SSF53448">
    <property type="entry name" value="Nucleotide-diphospho-sugar transferases"/>
    <property type="match status" value="1"/>
</dbReference>
<organism evidence="5 6">
    <name type="scientific">Rheinheimera maricola</name>
    <dbReference type="NCBI Taxonomy" id="2793282"/>
    <lineage>
        <taxon>Bacteria</taxon>
        <taxon>Pseudomonadati</taxon>
        <taxon>Pseudomonadota</taxon>
        <taxon>Gammaproteobacteria</taxon>
        <taxon>Chromatiales</taxon>
        <taxon>Chromatiaceae</taxon>
        <taxon>Rheinheimera</taxon>
    </lineage>
</organism>
<dbReference type="EMBL" id="JAERPS020000001">
    <property type="protein sequence ID" value="MBZ9610323.1"/>
    <property type="molecule type" value="Genomic_DNA"/>
</dbReference>
<comment type="caution">
    <text evidence="5">The sequence shown here is derived from an EMBL/GenBank/DDBJ whole genome shotgun (WGS) entry which is preliminary data.</text>
</comment>
<reference evidence="5 6" key="1">
    <citation type="submission" date="2020-12" db="EMBL/GenBank/DDBJ databases">
        <authorList>
            <person name="Ruan W."/>
            <person name="Khan S.A."/>
            <person name="Jeon C.O."/>
        </authorList>
    </citation>
    <scope>NUCLEOTIDE SEQUENCE [LARGE SCALE GENOMIC DNA]</scope>
    <source>
        <strain evidence="5 6">MA-13</strain>
    </source>
</reference>
<sequence>MRVVILAAGQGTRLRPHTNHKPKCMVELCGKSLVDYQLEAFKKAGINDVTVVAGYCEDKLVRDGVKKILNPRFASTNMVSTLMCARDLFDGKDDVLITYGDIVYQQHILDAILEAEGHLTLTIDKEWRRLWSLRMENPLEDAETLKLDGDKIIELGKKPTNYDQIQGQYMGLIKVSSDKAKELIQVWESMDRKAVYDGKDFDNMYLTSFIQHLIDIGWPVKAVPVENGWLEIDTVDDLEYYEQMINTGLHTEIFKKDCRE</sequence>
<dbReference type="InterPro" id="IPR050065">
    <property type="entry name" value="GlmU-like"/>
</dbReference>
<evidence type="ECO:0000313" key="5">
    <source>
        <dbReference type="EMBL" id="MBZ9610323.1"/>
    </source>
</evidence>
<dbReference type="PANTHER" id="PTHR43584:SF8">
    <property type="entry name" value="N-ACETYLMURAMATE ALPHA-1-PHOSPHATE URIDYLYLTRANSFERASE"/>
    <property type="match status" value="1"/>
</dbReference>
<protein>
    <submittedName>
        <fullName evidence="5">Phosphocholine cytidylyltransferase family protein</fullName>
    </submittedName>
</protein>
<feature type="domain" description="MobA-like NTP transferase" evidence="4">
    <location>
        <begin position="3"/>
        <end position="115"/>
    </location>
</feature>
<keyword evidence="2 5" id="KW-0548">Nucleotidyltransferase</keyword>
<accession>A0ABS7X437</accession>
<dbReference type="PANTHER" id="PTHR43584">
    <property type="entry name" value="NUCLEOTIDYL TRANSFERASE"/>
    <property type="match status" value="1"/>
</dbReference>
<evidence type="ECO:0000256" key="3">
    <source>
        <dbReference type="ARBA" id="ARBA00022842"/>
    </source>
</evidence>
<dbReference type="Proteomes" id="UP000663814">
    <property type="component" value="Unassembled WGS sequence"/>
</dbReference>
<dbReference type="Pfam" id="PF12804">
    <property type="entry name" value="NTP_transf_3"/>
    <property type="match status" value="1"/>
</dbReference>
<dbReference type="GO" id="GO:0016779">
    <property type="term" value="F:nucleotidyltransferase activity"/>
    <property type="evidence" value="ECO:0007669"/>
    <property type="project" value="UniProtKB-KW"/>
</dbReference>
<reference evidence="5 6" key="2">
    <citation type="submission" date="2021-08" db="EMBL/GenBank/DDBJ databases">
        <title>Rheinheimera aquimaris sp. nov., isolated from seawater of the East Sea in Korea.</title>
        <authorList>
            <person name="Kim K.H."/>
            <person name="Wenting R."/>
            <person name="Kim K.R."/>
            <person name="Jeon C.O."/>
        </authorList>
    </citation>
    <scope>NUCLEOTIDE SEQUENCE [LARGE SCALE GENOMIC DNA]</scope>
    <source>
        <strain evidence="5 6">MA-13</strain>
    </source>
</reference>
<evidence type="ECO:0000313" key="6">
    <source>
        <dbReference type="Proteomes" id="UP000663814"/>
    </source>
</evidence>
<evidence type="ECO:0000256" key="2">
    <source>
        <dbReference type="ARBA" id="ARBA00022695"/>
    </source>
</evidence>
<dbReference type="CDD" id="cd02523">
    <property type="entry name" value="PC_cytidylyltransferase"/>
    <property type="match status" value="1"/>
</dbReference>
<keyword evidence="3" id="KW-0460">Magnesium</keyword>
<name>A0ABS7X437_9GAMM</name>
<dbReference type="RefSeq" id="WP_205310139.1">
    <property type="nucleotide sequence ID" value="NZ_JAERPS020000001.1"/>
</dbReference>
<dbReference type="Gene3D" id="3.90.550.10">
    <property type="entry name" value="Spore Coat Polysaccharide Biosynthesis Protein SpsA, Chain A"/>
    <property type="match status" value="1"/>
</dbReference>
<proteinExistence type="predicted"/>
<dbReference type="InterPro" id="IPR029044">
    <property type="entry name" value="Nucleotide-diphossugar_trans"/>
</dbReference>
<keyword evidence="1" id="KW-0808">Transferase</keyword>
<dbReference type="InterPro" id="IPR025877">
    <property type="entry name" value="MobA-like_NTP_Trfase"/>
</dbReference>
<keyword evidence="6" id="KW-1185">Reference proteome</keyword>